<keyword evidence="3" id="KW-0500">Molybdenum</keyword>
<dbReference type="InterPro" id="IPR003593">
    <property type="entry name" value="AAA+_ATPase"/>
</dbReference>
<keyword evidence="2" id="KW-0813">Transport</keyword>
<evidence type="ECO:0000256" key="7">
    <source>
        <dbReference type="ARBA" id="ARBA00038781"/>
    </source>
</evidence>
<dbReference type="InterPro" id="IPR017871">
    <property type="entry name" value="ABC_transporter-like_CS"/>
</dbReference>
<dbReference type="InterPro" id="IPR050166">
    <property type="entry name" value="ABC_transporter_ATP-bind"/>
</dbReference>
<dbReference type="EMBL" id="RKLU01000005">
    <property type="protein sequence ID" value="TQQ79256.1"/>
    <property type="molecule type" value="Genomic_DNA"/>
</dbReference>
<comment type="function">
    <text evidence="11">Part of the ABC transporter complex WtpABC involved in molybdate/tungstate import. Responsible for energy coupling to the transport system.</text>
</comment>
<dbReference type="AlphaFoldDB" id="A0A8J8TB18"/>
<evidence type="ECO:0000256" key="8">
    <source>
        <dbReference type="ARBA" id="ARBA00039025"/>
    </source>
</evidence>
<dbReference type="EC" id="7.3.2.6" evidence="8"/>
<comment type="similarity">
    <text evidence="6">Belongs to the ABC transporter superfamily. Sulfate/tungstate importer (TC 3.A.1.6) family.</text>
</comment>
<evidence type="ECO:0000256" key="3">
    <source>
        <dbReference type="ARBA" id="ARBA00022505"/>
    </source>
</evidence>
<evidence type="ECO:0000259" key="12">
    <source>
        <dbReference type="PROSITE" id="PS50893"/>
    </source>
</evidence>
<reference evidence="13" key="1">
    <citation type="submission" date="2019-02" db="EMBL/GenBank/DDBJ databases">
        <title>Halonotius sp. a new haloarchaeum isolated from saline soil.</title>
        <authorList>
            <person name="Duran-Viseras A."/>
            <person name="Sanchez-Porro C."/>
            <person name="Ventosa A."/>
        </authorList>
    </citation>
    <scope>NUCLEOTIDE SEQUENCE</scope>
    <source>
        <strain evidence="13">F15B</strain>
    </source>
</reference>
<dbReference type="GO" id="GO:0005524">
    <property type="term" value="F:ATP binding"/>
    <property type="evidence" value="ECO:0007669"/>
    <property type="project" value="UniProtKB-KW"/>
</dbReference>
<feature type="domain" description="ABC transporter" evidence="12">
    <location>
        <begin position="13"/>
        <end position="244"/>
    </location>
</feature>
<proteinExistence type="inferred from homology"/>
<dbReference type="PROSITE" id="PS50893">
    <property type="entry name" value="ABC_TRANSPORTER_2"/>
    <property type="match status" value="1"/>
</dbReference>
<accession>A0A8J8TB18</accession>
<dbReference type="CDD" id="cd03293">
    <property type="entry name" value="ABC_NrtD_SsuB_transporters"/>
    <property type="match status" value="1"/>
</dbReference>
<evidence type="ECO:0000313" key="13">
    <source>
        <dbReference type="EMBL" id="TQQ79256.1"/>
    </source>
</evidence>
<evidence type="ECO:0000256" key="10">
    <source>
        <dbReference type="ARBA" id="ARBA00047936"/>
    </source>
</evidence>
<evidence type="ECO:0000256" key="9">
    <source>
        <dbReference type="ARBA" id="ARBA00041133"/>
    </source>
</evidence>
<dbReference type="SUPFAM" id="SSF52540">
    <property type="entry name" value="P-loop containing nucleoside triphosphate hydrolases"/>
    <property type="match status" value="1"/>
</dbReference>
<keyword evidence="4" id="KW-0547">Nucleotide-binding</keyword>
<evidence type="ECO:0000256" key="11">
    <source>
        <dbReference type="ARBA" id="ARBA00057369"/>
    </source>
</evidence>
<dbReference type="SMART" id="SM00382">
    <property type="entry name" value="AAA"/>
    <property type="match status" value="1"/>
</dbReference>
<dbReference type="InterPro" id="IPR003439">
    <property type="entry name" value="ABC_transporter-like_ATP-bd"/>
</dbReference>
<evidence type="ECO:0000256" key="1">
    <source>
        <dbReference type="ARBA" id="ARBA00004236"/>
    </source>
</evidence>
<evidence type="ECO:0000256" key="4">
    <source>
        <dbReference type="ARBA" id="ARBA00022741"/>
    </source>
</evidence>
<protein>
    <recommendedName>
        <fullName evidence="9">Molybdate/tungstate import ATP-binding protein WtpC</fullName>
        <ecNumber evidence="8">7.3.2.6</ecNumber>
    </recommendedName>
</protein>
<name>A0A8J8TB18_9EURY</name>
<sequence length="255" mass="28016">MAGMSQQPTDGKIVVDGIDKQFRSGSGTVEALRDVNFAVEEGEFVCIIGSSGAGKTTLFRIIAGLEEATDGTVWLDGEPIEGPGTDRGMVFQEYGLFPWRTVLKNVTFGLEQRGLDKQARLERAREMIELVGLDGFEDSYPKELSGGMKQRVGIARALAVDPEILLMDEPFGSVDAQTKQRLHEELLDIWSATNKTVLFVTHDVDEAVTLADRVVVLTGSPGSVHEVVEIDLDRPRSRTDDAFAGYEQRLRDAIE</sequence>
<dbReference type="GO" id="GO:0016887">
    <property type="term" value="F:ATP hydrolysis activity"/>
    <property type="evidence" value="ECO:0007669"/>
    <property type="project" value="InterPro"/>
</dbReference>
<dbReference type="OrthoDB" id="18368at2157"/>
<dbReference type="PROSITE" id="PS00211">
    <property type="entry name" value="ABC_TRANSPORTER_1"/>
    <property type="match status" value="1"/>
</dbReference>
<keyword evidence="14" id="KW-1185">Reference proteome</keyword>
<dbReference type="Pfam" id="PF00005">
    <property type="entry name" value="ABC_tran"/>
    <property type="match status" value="1"/>
</dbReference>
<evidence type="ECO:0000256" key="5">
    <source>
        <dbReference type="ARBA" id="ARBA00022840"/>
    </source>
</evidence>
<dbReference type="PANTHER" id="PTHR42788">
    <property type="entry name" value="TAURINE IMPORT ATP-BINDING PROTEIN-RELATED"/>
    <property type="match status" value="1"/>
</dbReference>
<comment type="subunit">
    <text evidence="7">The complex is composed of two ATP-binding proteins (WtpC), two transmembrane proteins (WtpB) and a solute-binding protein (WtpA).</text>
</comment>
<comment type="subcellular location">
    <subcellularLocation>
        <location evidence="1">Cell membrane</location>
    </subcellularLocation>
</comment>
<comment type="caution">
    <text evidence="13">The sequence shown here is derived from an EMBL/GenBank/DDBJ whole genome shotgun (WGS) entry which is preliminary data.</text>
</comment>
<comment type="catalytic activity">
    <reaction evidence="10">
        <text>tungstate(in) + ATP + H2O = tungstate(out) + ADP + phosphate + H(+)</text>
        <dbReference type="Rhea" id="RHEA:35027"/>
        <dbReference type="ChEBI" id="CHEBI:15377"/>
        <dbReference type="ChEBI" id="CHEBI:15378"/>
        <dbReference type="ChEBI" id="CHEBI:30616"/>
        <dbReference type="ChEBI" id="CHEBI:43474"/>
        <dbReference type="ChEBI" id="CHEBI:46502"/>
        <dbReference type="ChEBI" id="CHEBI:456216"/>
        <dbReference type="EC" id="7.3.2.6"/>
    </reaction>
</comment>
<organism evidence="13 14">
    <name type="scientific">Halonotius terrestris</name>
    <dbReference type="NCBI Taxonomy" id="2487750"/>
    <lineage>
        <taxon>Archaea</taxon>
        <taxon>Methanobacteriati</taxon>
        <taxon>Methanobacteriota</taxon>
        <taxon>Stenosarchaea group</taxon>
        <taxon>Halobacteria</taxon>
        <taxon>Halobacteriales</taxon>
        <taxon>Haloferacaceae</taxon>
        <taxon>Halonotius</taxon>
    </lineage>
</organism>
<evidence type="ECO:0000256" key="2">
    <source>
        <dbReference type="ARBA" id="ARBA00022448"/>
    </source>
</evidence>
<evidence type="ECO:0000256" key="6">
    <source>
        <dbReference type="ARBA" id="ARBA00038307"/>
    </source>
</evidence>
<dbReference type="Proteomes" id="UP000705823">
    <property type="component" value="Unassembled WGS sequence"/>
</dbReference>
<dbReference type="FunFam" id="3.40.50.300:FF:000425">
    <property type="entry name" value="Probable ABC transporter, ATP-binding subunit"/>
    <property type="match status" value="1"/>
</dbReference>
<dbReference type="GO" id="GO:1901238">
    <property type="term" value="F:ABC-type tungstate transporter activity"/>
    <property type="evidence" value="ECO:0007669"/>
    <property type="project" value="UniProtKB-EC"/>
</dbReference>
<keyword evidence="5 13" id="KW-0067">ATP-binding</keyword>
<evidence type="ECO:0000313" key="14">
    <source>
        <dbReference type="Proteomes" id="UP000705823"/>
    </source>
</evidence>
<dbReference type="InterPro" id="IPR027417">
    <property type="entry name" value="P-loop_NTPase"/>
</dbReference>
<gene>
    <name evidence="13" type="ORF">EGH24_11530</name>
</gene>
<dbReference type="Gene3D" id="3.40.50.300">
    <property type="entry name" value="P-loop containing nucleotide triphosphate hydrolases"/>
    <property type="match status" value="1"/>
</dbReference>
<dbReference type="GO" id="GO:0005886">
    <property type="term" value="C:plasma membrane"/>
    <property type="evidence" value="ECO:0007669"/>
    <property type="project" value="UniProtKB-SubCell"/>
</dbReference>
<dbReference type="PANTHER" id="PTHR42788:SF13">
    <property type="entry name" value="ALIPHATIC SULFONATES IMPORT ATP-BINDING PROTEIN SSUB"/>
    <property type="match status" value="1"/>
</dbReference>